<evidence type="ECO:0000313" key="2">
    <source>
        <dbReference type="Proteomes" id="UP001196413"/>
    </source>
</evidence>
<keyword evidence="2" id="KW-1185">Reference proteome</keyword>
<evidence type="ECO:0000313" key="1">
    <source>
        <dbReference type="EMBL" id="KAJ1356845.1"/>
    </source>
</evidence>
<dbReference type="EMBL" id="JAHQIW010002947">
    <property type="protein sequence ID" value="KAJ1356845.1"/>
    <property type="molecule type" value="Genomic_DNA"/>
</dbReference>
<sequence>MLDMNNAIKQRIERKIAHLLPGMHRRKSNRIFTAIIVNFVKEMHYYAAKIGDALWIHLSKKKRTPIEATRQVEERVRHAVHKATLLQHHLMQ</sequence>
<organism evidence="1 2">
    <name type="scientific">Parelaphostrongylus tenuis</name>
    <name type="common">Meningeal worm</name>
    <dbReference type="NCBI Taxonomy" id="148309"/>
    <lineage>
        <taxon>Eukaryota</taxon>
        <taxon>Metazoa</taxon>
        <taxon>Ecdysozoa</taxon>
        <taxon>Nematoda</taxon>
        <taxon>Chromadorea</taxon>
        <taxon>Rhabditida</taxon>
        <taxon>Rhabditina</taxon>
        <taxon>Rhabditomorpha</taxon>
        <taxon>Strongyloidea</taxon>
        <taxon>Metastrongylidae</taxon>
        <taxon>Parelaphostrongylus</taxon>
    </lineage>
</organism>
<name>A0AAD5QPJ4_PARTN</name>
<accession>A0AAD5QPJ4</accession>
<dbReference type="Proteomes" id="UP001196413">
    <property type="component" value="Unassembled WGS sequence"/>
</dbReference>
<gene>
    <name evidence="1" type="ORF">KIN20_014668</name>
</gene>
<reference evidence="1" key="1">
    <citation type="submission" date="2021-06" db="EMBL/GenBank/DDBJ databases">
        <title>Parelaphostrongylus tenuis whole genome reference sequence.</title>
        <authorList>
            <person name="Garwood T.J."/>
            <person name="Larsen P.A."/>
            <person name="Fountain-Jones N.M."/>
            <person name="Garbe J.R."/>
            <person name="Macchietto M.G."/>
            <person name="Kania S.A."/>
            <person name="Gerhold R.W."/>
            <person name="Richards J.E."/>
            <person name="Wolf T.M."/>
        </authorList>
    </citation>
    <scope>NUCLEOTIDE SEQUENCE</scope>
    <source>
        <strain evidence="1">MNPRO001-30</strain>
        <tissue evidence="1">Meninges</tissue>
    </source>
</reference>
<protein>
    <submittedName>
        <fullName evidence="1">Uncharacterized protein</fullName>
    </submittedName>
</protein>
<proteinExistence type="predicted"/>
<comment type="caution">
    <text evidence="1">The sequence shown here is derived from an EMBL/GenBank/DDBJ whole genome shotgun (WGS) entry which is preliminary data.</text>
</comment>
<dbReference type="AlphaFoldDB" id="A0AAD5QPJ4"/>